<keyword evidence="11" id="KW-0808">Transferase</keyword>
<gene>
    <name evidence="11" type="ORF">SCALIN_C04_0061</name>
</gene>
<keyword evidence="7" id="KW-0456">Lyase</keyword>
<comment type="function">
    <text evidence="2">Decarboxylates L-threonine-O-3-phosphate to yield (R)-1-amino-2-propanol O-2-phosphate, the precursor for the linkage between the nucleotide loop and the corrin ring in cobalamin.</text>
</comment>
<comment type="catalytic activity">
    <reaction evidence="9">
        <text>O-phospho-L-threonine + H(+) = (R)-1-aminopropan-2-yl phosphate + CO2</text>
        <dbReference type="Rhea" id="RHEA:11492"/>
        <dbReference type="ChEBI" id="CHEBI:15378"/>
        <dbReference type="ChEBI" id="CHEBI:16526"/>
        <dbReference type="ChEBI" id="CHEBI:58563"/>
        <dbReference type="ChEBI" id="CHEBI:58675"/>
        <dbReference type="EC" id="4.1.1.81"/>
    </reaction>
</comment>
<proteinExistence type="predicted"/>
<dbReference type="NCBIfam" id="TIGR01140">
    <property type="entry name" value="L_thr_O3P_dcar"/>
    <property type="match status" value="1"/>
</dbReference>
<feature type="domain" description="Aminotransferase class I/classII large" evidence="10">
    <location>
        <begin position="22"/>
        <end position="352"/>
    </location>
</feature>
<name>A0A286TUM7_9BACT</name>
<dbReference type="PANTHER" id="PTHR42885:SF1">
    <property type="entry name" value="THREONINE-PHOSPHATE DECARBOXYLASE"/>
    <property type="match status" value="1"/>
</dbReference>
<dbReference type="InterPro" id="IPR004838">
    <property type="entry name" value="NHTrfase_class1_PyrdxlP-BS"/>
</dbReference>
<evidence type="ECO:0000256" key="9">
    <source>
        <dbReference type="ARBA" id="ARBA00048531"/>
    </source>
</evidence>
<dbReference type="UniPathway" id="UPA00148"/>
<dbReference type="CDD" id="cd00609">
    <property type="entry name" value="AAT_like"/>
    <property type="match status" value="1"/>
</dbReference>
<sequence>MLNGHGGNIKQICNTYGLNPDEIIDFSASINPLGYPEVVRKEVFEQFNDILNYPESRCTDLRESIARKISCNKSNVIIGNGSNELFYLIPRALKPERGVLLHPTFGEFKDSFSNSNINVVEIINDDKDFPLINNNISRLKSVDDCMVFLCNPNNPTGQLTRKEDIIELVNDNPNRLIVIDEAFMDFVEDDGKYSVIKNAPLMDNLIVVRSLTKFYGFPGLRLGYLVANESIVNKLLQYKEPWTVNTMAQVAGIAAINDEEFAANTRKYISSEKTFLYNGLKGLNSIQPFQPTVNFILVRIEDCRTTSSEIQNCLMKNNILIRNCSNFVGLDERFFRVAVKTREQNMKLLSALELIIGDTATKENNRKDSAPEFVTG</sequence>
<dbReference type="Gene3D" id="3.90.1150.10">
    <property type="entry name" value="Aspartate Aminotransferase, domain 1"/>
    <property type="match status" value="1"/>
</dbReference>
<dbReference type="OrthoDB" id="9813612at2"/>
<dbReference type="Proteomes" id="UP000218542">
    <property type="component" value="Unassembled WGS sequence"/>
</dbReference>
<evidence type="ECO:0000256" key="4">
    <source>
        <dbReference type="ARBA" id="ARBA00012285"/>
    </source>
</evidence>
<dbReference type="InterPro" id="IPR005860">
    <property type="entry name" value="CobD"/>
</dbReference>
<keyword evidence="6" id="KW-0663">Pyridoxal phosphate</keyword>
<keyword evidence="11" id="KW-0032">Aminotransferase</keyword>
<dbReference type="EMBL" id="BAOS01000004">
    <property type="protein sequence ID" value="GAX59573.1"/>
    <property type="molecule type" value="Genomic_DNA"/>
</dbReference>
<keyword evidence="5" id="KW-0169">Cobalamin biosynthesis</keyword>
<keyword evidence="12" id="KW-1185">Reference proteome</keyword>
<dbReference type="SUPFAM" id="SSF53383">
    <property type="entry name" value="PLP-dependent transferases"/>
    <property type="match status" value="1"/>
</dbReference>
<evidence type="ECO:0000313" key="12">
    <source>
        <dbReference type="Proteomes" id="UP000218542"/>
    </source>
</evidence>
<evidence type="ECO:0000256" key="6">
    <source>
        <dbReference type="ARBA" id="ARBA00022898"/>
    </source>
</evidence>
<dbReference type="EC" id="4.1.1.81" evidence="4"/>
<evidence type="ECO:0000256" key="8">
    <source>
        <dbReference type="ARBA" id="ARBA00029996"/>
    </source>
</evidence>
<evidence type="ECO:0000313" key="11">
    <source>
        <dbReference type="EMBL" id="GAX59573.1"/>
    </source>
</evidence>
<evidence type="ECO:0000256" key="1">
    <source>
        <dbReference type="ARBA" id="ARBA00001933"/>
    </source>
</evidence>
<accession>A0A286TUM7</accession>
<dbReference type="Pfam" id="PF00155">
    <property type="entry name" value="Aminotran_1_2"/>
    <property type="match status" value="1"/>
</dbReference>
<dbReference type="RefSeq" id="WP_096892706.1">
    <property type="nucleotide sequence ID" value="NZ_BAOS01000004.1"/>
</dbReference>
<dbReference type="InterPro" id="IPR015421">
    <property type="entry name" value="PyrdxlP-dep_Trfase_major"/>
</dbReference>
<dbReference type="PANTHER" id="PTHR42885">
    <property type="entry name" value="HISTIDINOL-PHOSPHATE AMINOTRANSFERASE-RELATED"/>
    <property type="match status" value="1"/>
</dbReference>
<reference evidence="12" key="1">
    <citation type="journal article" date="2017" name="Environ. Microbiol. Rep.">
        <title>Genetic Diversity of Marine Anaerobic Ammonium-Oxidizing Bacteria as Revealed by Genomic and Proteomic Analyses of 'Candidatus Scalindua japonica'.</title>
        <authorList>
            <person name="Oshiki M."/>
            <person name="Mizuto K."/>
            <person name="Kimura Z."/>
            <person name="Kindaichi T."/>
            <person name="Satoh H."/>
            <person name="Okabe S."/>
        </authorList>
    </citation>
    <scope>NUCLEOTIDE SEQUENCE [LARGE SCALE GENOMIC DNA]</scope>
    <source>
        <strain evidence="12">husup-a2</strain>
    </source>
</reference>
<dbReference type="InterPro" id="IPR004839">
    <property type="entry name" value="Aminotransferase_I/II_large"/>
</dbReference>
<dbReference type="GO" id="GO:0030170">
    <property type="term" value="F:pyridoxal phosphate binding"/>
    <property type="evidence" value="ECO:0007669"/>
    <property type="project" value="InterPro"/>
</dbReference>
<evidence type="ECO:0000256" key="2">
    <source>
        <dbReference type="ARBA" id="ARBA00003444"/>
    </source>
</evidence>
<comment type="pathway">
    <text evidence="3">Cofactor biosynthesis; adenosylcobalamin biosynthesis.</text>
</comment>
<evidence type="ECO:0000256" key="3">
    <source>
        <dbReference type="ARBA" id="ARBA00004953"/>
    </source>
</evidence>
<comment type="cofactor">
    <cofactor evidence="1">
        <name>pyridoxal 5'-phosphate</name>
        <dbReference type="ChEBI" id="CHEBI:597326"/>
    </cofactor>
</comment>
<evidence type="ECO:0000259" key="10">
    <source>
        <dbReference type="Pfam" id="PF00155"/>
    </source>
</evidence>
<comment type="caution">
    <text evidence="11">The sequence shown here is derived from an EMBL/GenBank/DDBJ whole genome shotgun (WGS) entry which is preliminary data.</text>
</comment>
<dbReference type="InterPro" id="IPR015422">
    <property type="entry name" value="PyrdxlP-dep_Trfase_small"/>
</dbReference>
<evidence type="ECO:0000256" key="7">
    <source>
        <dbReference type="ARBA" id="ARBA00023239"/>
    </source>
</evidence>
<protein>
    <recommendedName>
        <fullName evidence="4">threonine-phosphate decarboxylase</fullName>
        <ecNumber evidence="4">4.1.1.81</ecNumber>
    </recommendedName>
    <alternativeName>
        <fullName evidence="8">L-threonine-O-3-phosphate decarboxylase</fullName>
    </alternativeName>
</protein>
<dbReference type="AlphaFoldDB" id="A0A286TUM7"/>
<dbReference type="GO" id="GO:0009236">
    <property type="term" value="P:cobalamin biosynthetic process"/>
    <property type="evidence" value="ECO:0007669"/>
    <property type="project" value="UniProtKB-UniPathway"/>
</dbReference>
<dbReference type="GO" id="GO:0008483">
    <property type="term" value="F:transaminase activity"/>
    <property type="evidence" value="ECO:0007669"/>
    <property type="project" value="UniProtKB-KW"/>
</dbReference>
<organism evidence="11 12">
    <name type="scientific">Candidatus Scalindua japonica</name>
    <dbReference type="NCBI Taxonomy" id="1284222"/>
    <lineage>
        <taxon>Bacteria</taxon>
        <taxon>Pseudomonadati</taxon>
        <taxon>Planctomycetota</taxon>
        <taxon>Candidatus Brocadiia</taxon>
        <taxon>Candidatus Brocadiales</taxon>
        <taxon>Candidatus Scalinduaceae</taxon>
        <taxon>Candidatus Scalindua</taxon>
    </lineage>
</organism>
<dbReference type="PROSITE" id="PS00105">
    <property type="entry name" value="AA_TRANSFER_CLASS_1"/>
    <property type="match status" value="1"/>
</dbReference>
<evidence type="ECO:0000256" key="5">
    <source>
        <dbReference type="ARBA" id="ARBA00022573"/>
    </source>
</evidence>
<dbReference type="Gene3D" id="3.40.640.10">
    <property type="entry name" value="Type I PLP-dependent aspartate aminotransferase-like (Major domain)"/>
    <property type="match status" value="1"/>
</dbReference>
<dbReference type="GO" id="GO:0048472">
    <property type="term" value="F:threonine-phosphate decarboxylase activity"/>
    <property type="evidence" value="ECO:0007669"/>
    <property type="project" value="UniProtKB-EC"/>
</dbReference>
<dbReference type="InterPro" id="IPR015424">
    <property type="entry name" value="PyrdxlP-dep_Trfase"/>
</dbReference>